<comment type="caution">
    <text evidence="1">The sequence shown here is derived from an EMBL/GenBank/DDBJ whole genome shotgun (WGS) entry which is preliminary data.</text>
</comment>
<name>A0ABS8WSH1_DATST</name>
<organism evidence="1 2">
    <name type="scientific">Datura stramonium</name>
    <name type="common">Jimsonweed</name>
    <name type="synonym">Common thornapple</name>
    <dbReference type="NCBI Taxonomy" id="4076"/>
    <lineage>
        <taxon>Eukaryota</taxon>
        <taxon>Viridiplantae</taxon>
        <taxon>Streptophyta</taxon>
        <taxon>Embryophyta</taxon>
        <taxon>Tracheophyta</taxon>
        <taxon>Spermatophyta</taxon>
        <taxon>Magnoliopsida</taxon>
        <taxon>eudicotyledons</taxon>
        <taxon>Gunneridae</taxon>
        <taxon>Pentapetalae</taxon>
        <taxon>asterids</taxon>
        <taxon>lamiids</taxon>
        <taxon>Solanales</taxon>
        <taxon>Solanaceae</taxon>
        <taxon>Solanoideae</taxon>
        <taxon>Datureae</taxon>
        <taxon>Datura</taxon>
    </lineage>
</organism>
<gene>
    <name evidence="1" type="ORF">HAX54_052505</name>
</gene>
<feature type="non-terminal residue" evidence="1">
    <location>
        <position position="1"/>
    </location>
</feature>
<protein>
    <submittedName>
        <fullName evidence="1">Uncharacterized protein</fullName>
    </submittedName>
</protein>
<evidence type="ECO:0000313" key="1">
    <source>
        <dbReference type="EMBL" id="MCE3052397.1"/>
    </source>
</evidence>
<dbReference type="EMBL" id="JACEIK010009538">
    <property type="protein sequence ID" value="MCE3052397.1"/>
    <property type="molecule type" value="Genomic_DNA"/>
</dbReference>
<reference evidence="1 2" key="1">
    <citation type="journal article" date="2021" name="BMC Genomics">
        <title>Datura genome reveals duplications of psychoactive alkaloid biosynthetic genes and high mutation rate following tissue culture.</title>
        <authorList>
            <person name="Rajewski A."/>
            <person name="Carter-House D."/>
            <person name="Stajich J."/>
            <person name="Litt A."/>
        </authorList>
    </citation>
    <scope>NUCLEOTIDE SEQUENCE [LARGE SCALE GENOMIC DNA]</scope>
    <source>
        <strain evidence="1">AR-01</strain>
    </source>
</reference>
<sequence length="69" mass="7987">SQILRREDNDIQWLPLEAAEDRRFGRSVHDPQEKKKKLTVEDRLHHCLGNSTFSGLCSRKSGVLDQILD</sequence>
<accession>A0ABS8WSH1</accession>
<dbReference type="Proteomes" id="UP000823775">
    <property type="component" value="Unassembled WGS sequence"/>
</dbReference>
<proteinExistence type="predicted"/>
<evidence type="ECO:0000313" key="2">
    <source>
        <dbReference type="Proteomes" id="UP000823775"/>
    </source>
</evidence>
<keyword evidence="2" id="KW-1185">Reference proteome</keyword>